<dbReference type="EMBL" id="LAZR01000100">
    <property type="protein sequence ID" value="KKN91814.1"/>
    <property type="molecule type" value="Genomic_DNA"/>
</dbReference>
<gene>
    <name evidence="2" type="ORF">LCGC14_0214880</name>
</gene>
<organism evidence="2">
    <name type="scientific">marine sediment metagenome</name>
    <dbReference type="NCBI Taxonomy" id="412755"/>
    <lineage>
        <taxon>unclassified sequences</taxon>
        <taxon>metagenomes</taxon>
        <taxon>ecological metagenomes</taxon>
    </lineage>
</organism>
<reference evidence="2" key="1">
    <citation type="journal article" date="2015" name="Nature">
        <title>Complex archaea that bridge the gap between prokaryotes and eukaryotes.</title>
        <authorList>
            <person name="Spang A."/>
            <person name="Saw J.H."/>
            <person name="Jorgensen S.L."/>
            <person name="Zaremba-Niedzwiedzka K."/>
            <person name="Martijn J."/>
            <person name="Lind A.E."/>
            <person name="van Eijk R."/>
            <person name="Schleper C."/>
            <person name="Guy L."/>
            <person name="Ettema T.J."/>
        </authorList>
    </citation>
    <scope>NUCLEOTIDE SEQUENCE</scope>
</reference>
<sequence>MNKGQILIELVVAMGIFVIVANVLFFLILDSYIAGRLSEEITIANFLAEEGLEAARSIRDNNWTDLENGDHGLIISAPGNWRFSGTSEMIDGKFTRIINVGEIDLNRKQIISRIIWQFTEAKPQEIRLITYLTNWAEPIPPYLAQLHYRWRNDDGGE</sequence>
<proteinExistence type="predicted"/>
<protein>
    <recommendedName>
        <fullName evidence="3">Type 4 fimbrial biogenesis protein PilX N-terminal domain-containing protein</fullName>
    </recommendedName>
</protein>
<name>A0A0F9UJJ5_9ZZZZ</name>
<dbReference type="AlphaFoldDB" id="A0A0F9UJJ5"/>
<evidence type="ECO:0000313" key="2">
    <source>
        <dbReference type="EMBL" id="KKN91814.1"/>
    </source>
</evidence>
<comment type="caution">
    <text evidence="2">The sequence shown here is derived from an EMBL/GenBank/DDBJ whole genome shotgun (WGS) entry which is preliminary data.</text>
</comment>
<keyword evidence="1" id="KW-1133">Transmembrane helix</keyword>
<feature type="transmembrane region" description="Helical" evidence="1">
    <location>
        <begin position="6"/>
        <end position="29"/>
    </location>
</feature>
<keyword evidence="1" id="KW-0812">Transmembrane</keyword>
<evidence type="ECO:0000256" key="1">
    <source>
        <dbReference type="SAM" id="Phobius"/>
    </source>
</evidence>
<evidence type="ECO:0008006" key="3">
    <source>
        <dbReference type="Google" id="ProtNLM"/>
    </source>
</evidence>
<keyword evidence="1" id="KW-0472">Membrane</keyword>
<accession>A0A0F9UJJ5</accession>